<gene>
    <name evidence="1" type="ORF">RD2015_2663</name>
</gene>
<evidence type="ECO:0000313" key="2">
    <source>
        <dbReference type="Proteomes" id="UP000060699"/>
    </source>
</evidence>
<sequence length="164" mass="17363">MSLTNSGGSADMYLDLTLKRAGKVKGESVSPGHQNDITVAGFTWGVGAGGDAVAGQATGRRSYRQLTITKQLDSASTALMSAVATNDEVRSAKLSLRKAGGEQQDFFSITLEKARVATYDIDVDAEGQPVERITLSFQKVAVEYRNQSATGQMGGTCTFTDDLT</sequence>
<proteinExistence type="predicted"/>
<dbReference type="InterPro" id="IPR053165">
    <property type="entry name" value="HSI-I_assembly_Hcp1"/>
</dbReference>
<evidence type="ECO:0000313" key="1">
    <source>
        <dbReference type="EMBL" id="ALV07128.1"/>
    </source>
</evidence>
<accession>A0A0U3CEH8</accession>
<dbReference type="NCBIfam" id="TIGR03344">
    <property type="entry name" value="VI_effect_Hcp1"/>
    <property type="match status" value="1"/>
</dbReference>
<dbReference type="Pfam" id="PF05638">
    <property type="entry name" value="T6SS_HCP"/>
    <property type="match status" value="1"/>
</dbReference>
<dbReference type="AlphaFoldDB" id="A0A0U3CEH8"/>
<reference evidence="1 2" key="1">
    <citation type="submission" date="2015-12" db="EMBL/GenBank/DDBJ databases">
        <title>Complete genome of Roseateles depolymerans KCTC 42856.</title>
        <authorList>
            <person name="Kim K.M."/>
        </authorList>
    </citation>
    <scope>NUCLEOTIDE SEQUENCE [LARGE SCALE GENOMIC DNA]</scope>
    <source>
        <strain evidence="1 2">KCTC 42856</strain>
    </source>
</reference>
<dbReference type="SUPFAM" id="SSF141452">
    <property type="entry name" value="Hcp1-like"/>
    <property type="match status" value="1"/>
</dbReference>
<dbReference type="KEGG" id="rdp:RD2015_2663"/>
<dbReference type="Gene3D" id="2.30.110.20">
    <property type="entry name" value="Hcp1-like"/>
    <property type="match status" value="1"/>
</dbReference>
<dbReference type="Proteomes" id="UP000060699">
    <property type="component" value="Chromosome"/>
</dbReference>
<protein>
    <submittedName>
        <fullName evidence="1">Uncharacterized protein</fullName>
    </submittedName>
</protein>
<dbReference type="PANTHER" id="PTHR36152:SF5">
    <property type="entry name" value="PROTEIN HCP1"/>
    <property type="match status" value="1"/>
</dbReference>
<dbReference type="InterPro" id="IPR036624">
    <property type="entry name" value="Hcp1-lik_sf"/>
</dbReference>
<dbReference type="RefSeq" id="WP_058935301.1">
    <property type="nucleotide sequence ID" value="NZ_CP013729.1"/>
</dbReference>
<dbReference type="PANTHER" id="PTHR36152">
    <property type="entry name" value="CYTOPLASMIC PROTEIN-RELATED"/>
    <property type="match status" value="1"/>
</dbReference>
<organism evidence="1 2">
    <name type="scientific">Roseateles depolymerans</name>
    <dbReference type="NCBI Taxonomy" id="76731"/>
    <lineage>
        <taxon>Bacteria</taxon>
        <taxon>Pseudomonadati</taxon>
        <taxon>Pseudomonadota</taxon>
        <taxon>Betaproteobacteria</taxon>
        <taxon>Burkholderiales</taxon>
        <taxon>Sphaerotilaceae</taxon>
        <taxon>Roseateles</taxon>
    </lineage>
</organism>
<dbReference type="InterPro" id="IPR008514">
    <property type="entry name" value="T6SS_Hcp"/>
</dbReference>
<dbReference type="STRING" id="76731.RD2015_2663"/>
<keyword evidence="2" id="KW-1185">Reference proteome</keyword>
<name>A0A0U3CEH8_9BURK</name>
<dbReference type="EMBL" id="CP013729">
    <property type="protein sequence ID" value="ALV07128.1"/>
    <property type="molecule type" value="Genomic_DNA"/>
</dbReference>